<evidence type="ECO:0000313" key="2">
    <source>
        <dbReference type="Proteomes" id="UP000635278"/>
    </source>
</evidence>
<organism evidence="1 2">
    <name type="scientific">Acetobacter musti</name>
    <dbReference type="NCBI Taxonomy" id="864732"/>
    <lineage>
        <taxon>Bacteria</taxon>
        <taxon>Pseudomonadati</taxon>
        <taxon>Pseudomonadota</taxon>
        <taxon>Alphaproteobacteria</taxon>
        <taxon>Acetobacterales</taxon>
        <taxon>Acetobacteraceae</taxon>
        <taxon>Acetobacter</taxon>
    </lineage>
</organism>
<dbReference type="EMBL" id="WOTB01000037">
    <property type="protein sequence ID" value="NHN86505.1"/>
    <property type="molecule type" value="Genomic_DNA"/>
</dbReference>
<keyword evidence="2" id="KW-1185">Reference proteome</keyword>
<gene>
    <name evidence="1" type="ORF">GOB93_17970</name>
</gene>
<dbReference type="RefSeq" id="WP_173584849.1">
    <property type="nucleotide sequence ID" value="NZ_WOTB01000037.1"/>
</dbReference>
<proteinExistence type="predicted"/>
<reference evidence="1 2" key="1">
    <citation type="journal article" date="2020" name="Int. J. Syst. Evol. Microbiol.">
        <title>Novel acetic acid bacteria from cider fermentations: Acetobacter conturbans sp. nov. and Acetobacter fallax sp. nov.</title>
        <authorList>
            <person name="Sombolestani A.S."/>
            <person name="Cleenwerck I."/>
            <person name="Cnockaert M."/>
            <person name="Borremans W."/>
            <person name="Wieme A.D."/>
            <person name="De Vuyst L."/>
            <person name="Vandamme P."/>
        </authorList>
    </citation>
    <scope>NUCLEOTIDE SEQUENCE [LARGE SCALE GENOMIC DNA]</scope>
    <source>
        <strain evidence="1 2">LMG 30640</strain>
    </source>
</reference>
<name>A0ABX0JU55_9PROT</name>
<sequence length="129" mass="14637">MNRQYYTSPFQGSDNPLRVGTVPVGAIFYLPAPQRGRPERASRWIVEAFLNGTQAAAARHPQTGLWEDRYISGRSDLAVMRSLRDGRRTHLSVRLLEQMVLEGNGPGTYPDLPDVSRFHNRYRNRSPVA</sequence>
<accession>A0ABX0JU55</accession>
<protein>
    <submittedName>
        <fullName evidence="1">Uncharacterized protein</fullName>
    </submittedName>
</protein>
<evidence type="ECO:0000313" key="1">
    <source>
        <dbReference type="EMBL" id="NHN86505.1"/>
    </source>
</evidence>
<dbReference type="Proteomes" id="UP000635278">
    <property type="component" value="Unassembled WGS sequence"/>
</dbReference>
<comment type="caution">
    <text evidence="1">The sequence shown here is derived from an EMBL/GenBank/DDBJ whole genome shotgun (WGS) entry which is preliminary data.</text>
</comment>